<dbReference type="InterPro" id="IPR017900">
    <property type="entry name" value="4Fe4S_Fe_S_CS"/>
</dbReference>
<name>A0A7J0BP30_9BACT</name>
<dbReference type="EMBL" id="BLVO01000016">
    <property type="protein sequence ID" value="GFM35031.1"/>
    <property type="molecule type" value="Genomic_DNA"/>
</dbReference>
<dbReference type="SUPFAM" id="SSF54862">
    <property type="entry name" value="4Fe-4S ferredoxins"/>
    <property type="match status" value="1"/>
</dbReference>
<evidence type="ECO:0000256" key="2">
    <source>
        <dbReference type="ARBA" id="ARBA00022723"/>
    </source>
</evidence>
<comment type="caution">
    <text evidence="6">The sequence shown here is derived from an EMBL/GenBank/DDBJ whole genome shotgun (WGS) entry which is preliminary data.</text>
</comment>
<dbReference type="PROSITE" id="PS00198">
    <property type="entry name" value="4FE4S_FER_1"/>
    <property type="match status" value="1"/>
</dbReference>
<keyword evidence="4" id="KW-0411">Iron-sulfur</keyword>
<evidence type="ECO:0000256" key="4">
    <source>
        <dbReference type="ARBA" id="ARBA00023014"/>
    </source>
</evidence>
<evidence type="ECO:0000313" key="6">
    <source>
        <dbReference type="EMBL" id="GFM35031.1"/>
    </source>
</evidence>
<proteinExistence type="predicted"/>
<dbReference type="Pfam" id="PF14697">
    <property type="entry name" value="Fer4_21"/>
    <property type="match status" value="1"/>
</dbReference>
<dbReference type="GO" id="GO:0051539">
    <property type="term" value="F:4 iron, 4 sulfur cluster binding"/>
    <property type="evidence" value="ECO:0007669"/>
    <property type="project" value="UniProtKB-KW"/>
</dbReference>
<evidence type="ECO:0000313" key="7">
    <source>
        <dbReference type="Proteomes" id="UP000503840"/>
    </source>
</evidence>
<dbReference type="Gene3D" id="3.30.70.20">
    <property type="match status" value="1"/>
</dbReference>
<sequence>MSRYAELKSILDSGRYFKVVCGAGNEDPVEVYKLCIIYTLAGAHGIDLSANEEVVRAGMRGIDRAFELAPELGIELTVRPFINVSVGLKGDPHVRKALIRADDCIACGSCLPVCDQLAIQEGEPYVVTTARCIGCGNCAEVCPNDAIEFFTRKVDFNDIIPRCLAAGAENVELHAIIPDDEAVMQDWKTIAALVPDQFISMCIDRSELSNKHFASRMRQAKEVAGDRLMIQADGAPMSGGPDTFRTTLQAVACAELTEKTGIPCKILLSGGTNSKTGELAGMCGLTVHGVSIGTFARNLVREELALDDFDTNLEAIRSSVAKGVKLVQDNLKYIAR</sequence>
<evidence type="ECO:0000256" key="1">
    <source>
        <dbReference type="ARBA" id="ARBA00022485"/>
    </source>
</evidence>
<dbReference type="GO" id="GO:0046872">
    <property type="term" value="F:metal ion binding"/>
    <property type="evidence" value="ECO:0007669"/>
    <property type="project" value="UniProtKB-KW"/>
</dbReference>
<evidence type="ECO:0000256" key="3">
    <source>
        <dbReference type="ARBA" id="ARBA00023004"/>
    </source>
</evidence>
<organism evidence="6 7">
    <name type="scientific">Desulfovibrio subterraneus</name>
    <dbReference type="NCBI Taxonomy" id="2718620"/>
    <lineage>
        <taxon>Bacteria</taxon>
        <taxon>Pseudomonadati</taxon>
        <taxon>Thermodesulfobacteriota</taxon>
        <taxon>Desulfovibrionia</taxon>
        <taxon>Desulfovibrionales</taxon>
        <taxon>Desulfovibrionaceae</taxon>
        <taxon>Desulfovibrio</taxon>
    </lineage>
</organism>
<keyword evidence="2" id="KW-0479">Metal-binding</keyword>
<evidence type="ECO:0000259" key="5">
    <source>
        <dbReference type="PROSITE" id="PS51379"/>
    </source>
</evidence>
<feature type="domain" description="4Fe-4S ferredoxin-type" evidence="5">
    <location>
        <begin position="123"/>
        <end position="152"/>
    </location>
</feature>
<dbReference type="InterPro" id="IPR017896">
    <property type="entry name" value="4Fe4S_Fe-S-bd"/>
</dbReference>
<dbReference type="Proteomes" id="UP000503840">
    <property type="component" value="Unassembled WGS sequence"/>
</dbReference>
<protein>
    <recommendedName>
        <fullName evidence="5">4Fe-4S ferredoxin-type domain-containing protein</fullName>
    </recommendedName>
</protein>
<gene>
    <name evidence="6" type="ORF">DSM101010T_33960</name>
</gene>
<dbReference type="AlphaFoldDB" id="A0A7J0BP30"/>
<dbReference type="InterPro" id="IPR021039">
    <property type="entry name" value="Fe-S-bd_prot_LdpA_C"/>
</dbReference>
<dbReference type="Pfam" id="PF12617">
    <property type="entry name" value="LdpA_C"/>
    <property type="match status" value="1"/>
</dbReference>
<dbReference type="InterPro" id="IPR050157">
    <property type="entry name" value="PSI_iron-sulfur_center"/>
</dbReference>
<dbReference type="PROSITE" id="PS51379">
    <property type="entry name" value="4FE4S_FER_2"/>
    <property type="match status" value="2"/>
</dbReference>
<feature type="domain" description="4Fe-4S ferredoxin-type" evidence="5">
    <location>
        <begin position="95"/>
        <end position="120"/>
    </location>
</feature>
<keyword evidence="7" id="KW-1185">Reference proteome</keyword>
<dbReference type="RefSeq" id="WP_174406668.1">
    <property type="nucleotide sequence ID" value="NZ_BLVO01000016.1"/>
</dbReference>
<accession>A0A7J0BP30</accession>
<dbReference type="PANTHER" id="PTHR24960:SF79">
    <property type="entry name" value="PHOTOSYSTEM I IRON-SULFUR CENTER"/>
    <property type="match status" value="1"/>
</dbReference>
<keyword evidence="3" id="KW-0408">Iron</keyword>
<keyword evidence="1" id="KW-0004">4Fe-4S</keyword>
<reference evidence="6 7" key="1">
    <citation type="submission" date="2020-05" db="EMBL/GenBank/DDBJ databases">
        <title>Draft genome sequence of Desulfovibrio sp. strain HN2T.</title>
        <authorList>
            <person name="Ueno A."/>
            <person name="Tamazawa S."/>
            <person name="Tamamura S."/>
            <person name="Murakami T."/>
            <person name="Kiyama T."/>
            <person name="Inomata H."/>
            <person name="Amano Y."/>
            <person name="Miyakawa K."/>
            <person name="Tamaki H."/>
            <person name="Naganuma T."/>
            <person name="Kaneko K."/>
        </authorList>
    </citation>
    <scope>NUCLEOTIDE SEQUENCE [LARGE SCALE GENOMIC DNA]</scope>
    <source>
        <strain evidence="6 7">HN2</strain>
    </source>
</reference>
<dbReference type="PANTHER" id="PTHR24960">
    <property type="entry name" value="PHOTOSYSTEM I IRON-SULFUR CENTER-RELATED"/>
    <property type="match status" value="1"/>
</dbReference>